<comment type="caution">
    <text evidence="10">The sequence shown here is derived from an EMBL/GenBank/DDBJ whole genome shotgun (WGS) entry which is preliminary data.</text>
</comment>
<evidence type="ECO:0000256" key="2">
    <source>
        <dbReference type="ARBA" id="ARBA00022741"/>
    </source>
</evidence>
<evidence type="ECO:0000256" key="3">
    <source>
        <dbReference type="ARBA" id="ARBA00022801"/>
    </source>
</evidence>
<evidence type="ECO:0000256" key="1">
    <source>
        <dbReference type="ARBA" id="ARBA00001966"/>
    </source>
</evidence>
<feature type="compositionally biased region" description="Low complexity" evidence="8">
    <location>
        <begin position="504"/>
        <end position="525"/>
    </location>
</feature>
<dbReference type="Proteomes" id="UP000647017">
    <property type="component" value="Unassembled WGS sequence"/>
</dbReference>
<keyword evidence="10" id="KW-0347">Helicase</keyword>
<comment type="catalytic activity">
    <reaction evidence="7">
        <text>ATP + H2O = ADP + phosphate + H(+)</text>
        <dbReference type="Rhea" id="RHEA:13065"/>
        <dbReference type="ChEBI" id="CHEBI:15377"/>
        <dbReference type="ChEBI" id="CHEBI:15378"/>
        <dbReference type="ChEBI" id="CHEBI:30616"/>
        <dbReference type="ChEBI" id="CHEBI:43474"/>
        <dbReference type="ChEBI" id="CHEBI:456216"/>
        <dbReference type="EC" id="5.6.2.3"/>
    </reaction>
</comment>
<reference evidence="10 11" key="1">
    <citation type="submission" date="2021-01" db="EMBL/GenBank/DDBJ databases">
        <title>Whole genome shotgun sequence of Verrucosispora andamanensis NBRC 109075.</title>
        <authorList>
            <person name="Komaki H."/>
            <person name="Tamura T."/>
        </authorList>
    </citation>
    <scope>NUCLEOTIDE SEQUENCE [LARGE SCALE GENOMIC DNA]</scope>
    <source>
        <strain evidence="10 11">NBRC 109075</strain>
    </source>
</reference>
<dbReference type="InterPro" id="IPR027417">
    <property type="entry name" value="P-loop_NTPase"/>
</dbReference>
<protein>
    <recommendedName>
        <fullName evidence="6">DNA 5'-3' helicase</fullName>
        <ecNumber evidence="6">5.6.2.3</ecNumber>
    </recommendedName>
</protein>
<dbReference type="EC" id="5.6.2.3" evidence="6"/>
<dbReference type="InterPro" id="IPR006555">
    <property type="entry name" value="ATP-dep_Helicase_C"/>
</dbReference>
<comment type="similarity">
    <text evidence="5">Belongs to the helicase family. DinG subfamily.</text>
</comment>
<keyword evidence="2" id="KW-0547">Nucleotide-binding</keyword>
<evidence type="ECO:0000259" key="9">
    <source>
        <dbReference type="PROSITE" id="PS51193"/>
    </source>
</evidence>
<sequence>MSRTLADSAQASPSGSYRTTWPCFPFGATTTRLFGTDHVRPGGYRATVTPPRTATGTGTTRGKARRRGDRPGGAELLSAAVGAVPGGTARPGQQRMATAIEECVRTGDHLLVQAGTGTGKSLAYLAPALTVDGPVVVSTATLALQSQLVEHDLPRLADAVEPLLGRRPTFAVLKGRHHYLCLARLENSTADEPEDTLFDAPAESPGGTRWLGAAGRLGKQVQRLRDWALETDTGDRDELDPGVDDQTWRLVSMPARECVGASRCPYGAECFAEASRARAREADIVVTNHSLLAVDMLAGRHIVPPHRLLVVDEAHELADRVSSAAQAELTPELIDRSARRARPLLRPETAEALTASGDALAVGLAEAPVGRITSGLPGPLREACTLLDAATRTALDSIGDVKADDPDLVRKQQAKAVLDELSTTAQRLLEEAEHDVAWVERNDVTGRRALVVAPLSVAGTLATHLYDERTVVATSATLALGGRFDTVARALGLDSPPPGPPSPAASALAAATRRATPDDAAGATAPTPPDPADGLTDSGLGWRSLDVGSPFDYPRQGILYVAAHLPRPAASGLPEAAGEELLALVTALGGRTLGLFSSRRAAQQAAELLRARTDLPVLLQGEEALPLLVRRFREERSSCLFGVMSLWQGVDVPGDSCQLVVIDRLPFPRPDEPLAAARAAAVDAQGGSGFAAVSVPIAAVRLAQGVGRLIRANGDRGVVAVLDSRLETARSYGSFLRRSLPPFWYTTRPEVARGALTRLAAS</sequence>
<feature type="region of interest" description="Disordered" evidence="8">
    <location>
        <begin position="41"/>
        <end position="72"/>
    </location>
</feature>
<name>A0ABQ4HPD2_9ACTN</name>
<evidence type="ECO:0000256" key="8">
    <source>
        <dbReference type="SAM" id="MobiDB-lite"/>
    </source>
</evidence>
<dbReference type="InterPro" id="IPR045028">
    <property type="entry name" value="DinG/Rad3-like"/>
</dbReference>
<comment type="cofactor">
    <cofactor evidence="1">
        <name>[4Fe-4S] cluster</name>
        <dbReference type="ChEBI" id="CHEBI:49883"/>
    </cofactor>
</comment>
<dbReference type="Pfam" id="PF00270">
    <property type="entry name" value="DEAD"/>
    <property type="match status" value="1"/>
</dbReference>
<accession>A0ABQ4HPD2</accession>
<evidence type="ECO:0000256" key="5">
    <source>
        <dbReference type="ARBA" id="ARBA00038058"/>
    </source>
</evidence>
<dbReference type="InterPro" id="IPR014013">
    <property type="entry name" value="Helic_SF1/SF2_ATP-bd_DinG/Rad3"/>
</dbReference>
<evidence type="ECO:0000256" key="7">
    <source>
        <dbReference type="ARBA" id="ARBA00048954"/>
    </source>
</evidence>
<proteinExistence type="inferred from homology"/>
<feature type="domain" description="Helicase ATP-binding" evidence="9">
    <location>
        <begin position="79"/>
        <end position="384"/>
    </location>
</feature>
<gene>
    <name evidence="10" type="primary">dinG</name>
    <name evidence="10" type="ORF">Van01_07080</name>
</gene>
<dbReference type="GO" id="GO:0004386">
    <property type="term" value="F:helicase activity"/>
    <property type="evidence" value="ECO:0007669"/>
    <property type="project" value="UniProtKB-KW"/>
</dbReference>
<keyword evidence="4" id="KW-0067">ATP-binding</keyword>
<feature type="compositionally biased region" description="Low complexity" evidence="8">
    <location>
        <begin position="45"/>
        <end position="61"/>
    </location>
</feature>
<keyword evidence="11" id="KW-1185">Reference proteome</keyword>
<keyword evidence="3" id="KW-0378">Hydrolase</keyword>
<dbReference type="SMART" id="SM00487">
    <property type="entry name" value="DEXDc"/>
    <property type="match status" value="1"/>
</dbReference>
<organism evidence="10 11">
    <name type="scientific">Micromonospora andamanensis</name>
    <dbReference type="NCBI Taxonomy" id="1287068"/>
    <lineage>
        <taxon>Bacteria</taxon>
        <taxon>Bacillati</taxon>
        <taxon>Actinomycetota</taxon>
        <taxon>Actinomycetes</taxon>
        <taxon>Micromonosporales</taxon>
        <taxon>Micromonosporaceae</taxon>
        <taxon>Micromonospora</taxon>
    </lineage>
</organism>
<dbReference type="PANTHER" id="PTHR11472">
    <property type="entry name" value="DNA REPAIR DEAD HELICASE RAD3/XP-D SUBFAMILY MEMBER"/>
    <property type="match status" value="1"/>
</dbReference>
<dbReference type="SMART" id="SM00491">
    <property type="entry name" value="HELICc2"/>
    <property type="match status" value="1"/>
</dbReference>
<dbReference type="InterPro" id="IPR014001">
    <property type="entry name" value="Helicase_ATP-bd"/>
</dbReference>
<evidence type="ECO:0000256" key="4">
    <source>
        <dbReference type="ARBA" id="ARBA00022840"/>
    </source>
</evidence>
<dbReference type="InterPro" id="IPR011545">
    <property type="entry name" value="DEAD/DEAH_box_helicase_dom"/>
</dbReference>
<evidence type="ECO:0000313" key="11">
    <source>
        <dbReference type="Proteomes" id="UP000647017"/>
    </source>
</evidence>
<dbReference type="Gene3D" id="3.40.50.300">
    <property type="entry name" value="P-loop containing nucleotide triphosphate hydrolases"/>
    <property type="match status" value="2"/>
</dbReference>
<feature type="region of interest" description="Disordered" evidence="8">
    <location>
        <begin position="491"/>
        <end position="539"/>
    </location>
</feature>
<dbReference type="Pfam" id="PF13307">
    <property type="entry name" value="Helicase_C_2"/>
    <property type="match status" value="1"/>
</dbReference>
<dbReference type="PANTHER" id="PTHR11472:SF34">
    <property type="entry name" value="REGULATOR OF TELOMERE ELONGATION HELICASE 1"/>
    <property type="match status" value="1"/>
</dbReference>
<evidence type="ECO:0000313" key="10">
    <source>
        <dbReference type="EMBL" id="GIJ07494.1"/>
    </source>
</evidence>
<evidence type="ECO:0000256" key="6">
    <source>
        <dbReference type="ARBA" id="ARBA00044969"/>
    </source>
</evidence>
<dbReference type="EMBL" id="BOOZ01000003">
    <property type="protein sequence ID" value="GIJ07494.1"/>
    <property type="molecule type" value="Genomic_DNA"/>
</dbReference>
<dbReference type="SUPFAM" id="SSF52540">
    <property type="entry name" value="P-loop containing nucleoside triphosphate hydrolases"/>
    <property type="match status" value="1"/>
</dbReference>
<dbReference type="PROSITE" id="PS51193">
    <property type="entry name" value="HELICASE_ATP_BIND_2"/>
    <property type="match status" value="1"/>
</dbReference>